<protein>
    <submittedName>
        <fullName evidence="1">Uncharacterized protein</fullName>
    </submittedName>
</protein>
<gene>
    <name evidence="1" type="ORF">V1H85_18050</name>
</gene>
<feature type="non-terminal residue" evidence="1">
    <location>
        <position position="82"/>
    </location>
</feature>
<evidence type="ECO:0000313" key="1">
    <source>
        <dbReference type="EMBL" id="MEE1974361.1"/>
    </source>
</evidence>
<dbReference type="RefSeq" id="WP_330072563.1">
    <property type="nucleotide sequence ID" value="NZ_JAZDDF010000113.1"/>
</dbReference>
<accession>A0ABU7IN31</accession>
<proteinExistence type="predicted"/>
<feature type="non-terminal residue" evidence="1">
    <location>
        <position position="1"/>
    </location>
</feature>
<dbReference type="EMBL" id="JAZDDF010000113">
    <property type="protein sequence ID" value="MEE1974361.1"/>
    <property type="molecule type" value="Genomic_DNA"/>
</dbReference>
<organism evidence="1 2">
    <name type="scientific">Maribacter flavus</name>
    <dbReference type="NCBI Taxonomy" id="1658664"/>
    <lineage>
        <taxon>Bacteria</taxon>
        <taxon>Pseudomonadati</taxon>
        <taxon>Bacteroidota</taxon>
        <taxon>Flavobacteriia</taxon>
        <taxon>Flavobacteriales</taxon>
        <taxon>Flavobacteriaceae</taxon>
        <taxon>Maribacter</taxon>
    </lineage>
</organism>
<sequence length="82" mass="9751">TDYEYTIENLIYDLRTSISILILDGFEYMFPHRSMQEYFTALFINKLPTTKKNKAYNNLSSVLEESSADHSFNFWSLCYELD</sequence>
<evidence type="ECO:0000313" key="2">
    <source>
        <dbReference type="Proteomes" id="UP001343698"/>
    </source>
</evidence>
<keyword evidence="2" id="KW-1185">Reference proteome</keyword>
<reference evidence="1 2" key="1">
    <citation type="submission" date="2024-01" db="EMBL/GenBank/DDBJ databases">
        <title>Maribacter spp. originated from different algae showed divergent polysaccharides utilization ability.</title>
        <authorList>
            <person name="Wang H."/>
            <person name="Wu Y."/>
        </authorList>
    </citation>
    <scope>NUCLEOTIDE SEQUENCE [LARGE SCALE GENOMIC DNA]</scope>
    <source>
        <strain evidence="1 2">KPT27_14</strain>
    </source>
</reference>
<comment type="caution">
    <text evidence="1">The sequence shown here is derived from an EMBL/GenBank/DDBJ whole genome shotgun (WGS) entry which is preliminary data.</text>
</comment>
<dbReference type="Proteomes" id="UP001343698">
    <property type="component" value="Unassembled WGS sequence"/>
</dbReference>
<name>A0ABU7IN31_9FLAO</name>